<feature type="transmembrane region" description="Helical" evidence="9">
    <location>
        <begin position="5503"/>
        <end position="5527"/>
    </location>
</feature>
<dbReference type="Gene3D" id="2.60.120.260">
    <property type="entry name" value="Galactose-binding domain-like"/>
    <property type="match status" value="1"/>
</dbReference>
<feature type="transmembrane region" description="Helical" evidence="9">
    <location>
        <begin position="5082"/>
        <end position="5102"/>
    </location>
</feature>
<evidence type="ECO:0000256" key="3">
    <source>
        <dbReference type="ARBA" id="ARBA00022737"/>
    </source>
</evidence>
<evidence type="ECO:0000256" key="1">
    <source>
        <dbReference type="ARBA" id="ARBA00004141"/>
    </source>
</evidence>
<organism evidence="12 13">
    <name type="scientific">Aphanomyces stellatus</name>
    <dbReference type="NCBI Taxonomy" id="120398"/>
    <lineage>
        <taxon>Eukaryota</taxon>
        <taxon>Sar</taxon>
        <taxon>Stramenopiles</taxon>
        <taxon>Oomycota</taxon>
        <taxon>Saprolegniomycetes</taxon>
        <taxon>Saprolegniales</taxon>
        <taxon>Verrucalvaceae</taxon>
        <taxon>Aphanomyces</taxon>
    </lineage>
</organism>
<feature type="transmembrane region" description="Helical" evidence="9">
    <location>
        <begin position="4855"/>
        <end position="4875"/>
    </location>
</feature>
<dbReference type="Pfam" id="PF02010">
    <property type="entry name" value="REJ"/>
    <property type="match status" value="1"/>
</dbReference>
<dbReference type="PROSITE" id="PS00022">
    <property type="entry name" value="EGF_1"/>
    <property type="match status" value="1"/>
</dbReference>
<comment type="subcellular location">
    <subcellularLocation>
        <location evidence="1">Membrane</location>
        <topology evidence="1">Multi-pass membrane protein</topology>
    </subcellularLocation>
</comment>
<keyword evidence="4 9" id="KW-1133">Transmembrane helix</keyword>
<feature type="transmembrane region" description="Helical" evidence="9">
    <location>
        <begin position="5728"/>
        <end position="5745"/>
    </location>
</feature>
<feature type="transmembrane region" description="Helical" evidence="9">
    <location>
        <begin position="5852"/>
        <end position="5874"/>
    </location>
</feature>
<evidence type="ECO:0000313" key="13">
    <source>
        <dbReference type="Proteomes" id="UP000332933"/>
    </source>
</evidence>
<dbReference type="SUPFAM" id="SSF101898">
    <property type="entry name" value="NHL repeat"/>
    <property type="match status" value="1"/>
</dbReference>
<name>A0A485LI36_9STRA</name>
<evidence type="ECO:0000259" key="10">
    <source>
        <dbReference type="PROSITE" id="PS50026"/>
    </source>
</evidence>
<dbReference type="InterPro" id="IPR000742">
    <property type="entry name" value="EGF"/>
</dbReference>
<keyword evidence="13" id="KW-1185">Reference proteome</keyword>
<feature type="transmembrane region" description="Helical" evidence="9">
    <location>
        <begin position="5765"/>
        <end position="5786"/>
    </location>
</feature>
<feature type="transmembrane region" description="Helical" evidence="9">
    <location>
        <begin position="5894"/>
        <end position="5914"/>
    </location>
</feature>
<dbReference type="Gene3D" id="2.60.120.200">
    <property type="match status" value="1"/>
</dbReference>
<accession>A0A485LI36</accession>
<keyword evidence="2 9" id="KW-0812">Transmembrane</keyword>
<feature type="transmembrane region" description="Helical" evidence="9">
    <location>
        <begin position="5046"/>
        <end position="5070"/>
    </location>
</feature>
<feature type="transmembrane region" description="Helical" evidence="9">
    <location>
        <begin position="5184"/>
        <end position="5204"/>
    </location>
</feature>
<dbReference type="Proteomes" id="UP000332933">
    <property type="component" value="Unassembled WGS sequence"/>
</dbReference>
<feature type="transmembrane region" description="Helical" evidence="9">
    <location>
        <begin position="5654"/>
        <end position="5676"/>
    </location>
</feature>
<evidence type="ECO:0000313" key="12">
    <source>
        <dbReference type="EMBL" id="VFT98320.1"/>
    </source>
</evidence>
<evidence type="ECO:0000256" key="8">
    <source>
        <dbReference type="SAM" id="MobiDB-lite"/>
    </source>
</evidence>
<keyword evidence="7" id="KW-0245">EGF-like domain</keyword>
<proteinExistence type="predicted"/>
<evidence type="ECO:0000313" key="11">
    <source>
        <dbReference type="EMBL" id="KAF0686557.1"/>
    </source>
</evidence>
<feature type="transmembrane region" description="Helical" evidence="9">
    <location>
        <begin position="6055"/>
        <end position="6078"/>
    </location>
</feature>
<dbReference type="GO" id="GO:0005261">
    <property type="term" value="F:monoatomic cation channel activity"/>
    <property type="evidence" value="ECO:0007669"/>
    <property type="project" value="TreeGrafter"/>
</dbReference>
<dbReference type="EMBL" id="CAADRA010007017">
    <property type="protein sequence ID" value="VFT98320.1"/>
    <property type="molecule type" value="Genomic_DNA"/>
</dbReference>
<dbReference type="GO" id="GO:0005886">
    <property type="term" value="C:plasma membrane"/>
    <property type="evidence" value="ECO:0007669"/>
    <property type="project" value="TreeGrafter"/>
</dbReference>
<dbReference type="CDD" id="cd00054">
    <property type="entry name" value="EGF_CA"/>
    <property type="match status" value="1"/>
</dbReference>
<feature type="transmembrane region" description="Helical" evidence="9">
    <location>
        <begin position="4998"/>
        <end position="5026"/>
    </location>
</feature>
<reference evidence="12 13" key="1">
    <citation type="submission" date="2019-03" db="EMBL/GenBank/DDBJ databases">
        <authorList>
            <person name="Gaulin E."/>
            <person name="Dumas B."/>
        </authorList>
    </citation>
    <scope>NUCLEOTIDE SEQUENCE [LARGE SCALE GENOMIC DNA]</scope>
    <source>
        <strain evidence="12">CBS 568.67</strain>
    </source>
</reference>
<feature type="transmembrane region" description="Helical" evidence="9">
    <location>
        <begin position="4826"/>
        <end position="4843"/>
    </location>
</feature>
<feature type="transmembrane region" description="Helical" evidence="9">
    <location>
        <begin position="5242"/>
        <end position="5266"/>
    </location>
</feature>
<dbReference type="SUPFAM" id="SSF49899">
    <property type="entry name" value="Concanavalin A-like lectins/glucanases"/>
    <property type="match status" value="1"/>
</dbReference>
<evidence type="ECO:0000256" key="7">
    <source>
        <dbReference type="PROSITE-ProRule" id="PRU00076"/>
    </source>
</evidence>
<keyword evidence="6 7" id="KW-1015">Disulfide bond</keyword>
<feature type="region of interest" description="Disordered" evidence="8">
    <location>
        <begin position="6534"/>
        <end position="6556"/>
    </location>
</feature>
<feature type="compositionally biased region" description="Polar residues" evidence="8">
    <location>
        <begin position="6496"/>
        <end position="6506"/>
    </location>
</feature>
<evidence type="ECO:0000256" key="4">
    <source>
        <dbReference type="ARBA" id="ARBA00022989"/>
    </source>
</evidence>
<feature type="transmembrane region" description="Helical" evidence="9">
    <location>
        <begin position="5465"/>
        <end position="5491"/>
    </location>
</feature>
<feature type="transmembrane region" description="Helical" evidence="9">
    <location>
        <begin position="6172"/>
        <end position="6197"/>
    </location>
</feature>
<sequence>MSNKYRHSFVDPSDRSTAPQRLVPSLSSMTSVLVMGSCWLLLIAAALTSAVQVVQDASSNYYVSRLEKLGADAVGWRTEMGTVRVTNAKFAAGGNTAAWTDTVNSGDVELVGGNVLDSNGNLYVVGSTRGNVTAQTCNAGSFDLFLLKLSPAGTRLWTTQIGTPQHDEARHLLLNAEADGNTYLYVLGVTYGLLDENLHVTNGYRHFGGRDVFLIKFSTQGQKLWSRQFGTSADDFTYGLSLGDDGSVVVAGGGGAGATRVKFLAMYSTTGHLINHVADGGVSILPSQTQLREANATSTAPPTVGMYSVVLNRRPTSSVVVTVRAAPVLTPAGDALTQMQFAPSALVFTPANWNLPQVVAVTAVDDLVCEDVHYASLVHSVSSADPQFGAATPFVLGNSVTFTIADNDVAGIVLSRSNLYAVEGGRTDRYGVVLSSRPWYNVTVTGIAMRPLQTQIAPAQLVFTPANWNTTQWITVTAVNDGLSENEFGGVHAGGSIAHYASSLDCFYNTRQPSCYYLASCLCAGAVARGACTSTQLTSNGCVAGTPLLVCDMDMATSLNVSSARGNGVTTVFLRGGNATNPVAAIPVRFGNSALNPNPPSTTTSFVNAAFETIQVPTRYLQFNPPPIDDGWGGTWTTQTILGMDQPNPNPMSTNVTGLVLQAVPADVVGFVYSFLAVPNGLALATLAQNQGPFLRALCVGVQRLTTQRWAFEAWPPGTADRVLDALFRIFPTLQERQLWNCGLATFAPQQALTVTIFDNDPGVTLSAPVLRVSEGGQVDSYTVVLNAPPSTSGVASNVNFCDPNPNLDFCTTSLPSSFFVSVFPPPATGSSSDTVTVVANSPPQLTVSPQYLTFTDVNWFIPQTFSVAAVDDSVAMGSINVSITHTIFARGATPASYVDASFWFKQELPPSNLSATMPQPIPYNWVPTLVHSPSHRVVQVVKADNDQTGVLVSVPQLNLKETSTQSGIVGETLAGPCIESLSSSPLTGVHTDALLLPQGATLLLKFHLPSLHLDTYSGRVDGAIVVLSRAQFDVVNSSSLNASNAKALAPTVLLRVVMVTNDWTESSVSGGASPPSTLPLPPVVQNVTVTKDSTLNIDVSSFVLAVTSVPASAPPVVSFLITVLDDPANLQMYSRRSLENVPPLLYMATSFPNAAAAQPTAQPGSTHSALGVDGDVTTATDPIATWWQVALPSLVPSGTLAIFLPESVVGGTLDVVVSTAPFDASWDLPTAQAHATAFRRLPILQPVLLWPIQVATQYIRLYTNVSIAEVAFYGPNILLATNDDGWGVRATTPLTESMLTAFSRNAWALASGANVANDNVAAGMPTTQSSIASLASMPSTSIYATTFELNPWWAIDLGAVVAIGDILVTFDRSLNEAAACANPTMPSDLTTISSFSSIRIRLSATPLSATVNAAQETIYTTTFSRCAPLPVPWSPYASGRYVRVEMTGRGALNIRDVQVRRWMSEMSQYLLLELRGSGHLPLALPAFRVLGPNSAALPYRVHSVSTPQTSFNVSQPWGTSCFQATSPTYREWLVLDFFSVQSLQSLQLKFDTATCGASTEPVSAISISLYADPNGPVASPSAPPAGPCACTSSPIGVIQTVLPASCHGSCSTVQCPGCALATFANAETNVVLAASAFRDVAVLIPPTSLPTQDLPLRAPAYRLIVLRDQPLGYWRLEQVNVDSNVAFQGSASIGTSTNWPVRFATVGGGGASSLSLGPVPLARIQWFGASYLNAGAASFTVEFWASLPAAAPTTSPIVLVAYTPPSATSASYEVGVLANQSAYFTLRFGGIATTVVGAPVVVSSTTWTHFVASYDWNAQVQALAANGWNVATQQLTVLQTTPSLTRSGATLAMDWTGTFAIAPAASVNVAHVAWYQRALTHYEVLDHFYYATPARSYATYTVALASQPATVVDIDMVTEDHCYRWGLCNTSAIPSTLRFTPANWNTPQYVMVHGTDDSLAEGLQLISYTHVAYSAATTAPSVLVTTSPYSEAAAGAVTQYYTNLLLNQTVLAPNQTAATSFAALQTAWATQQVQTTNIPTAGYASTAIAPMALVLQDMDAANVVLSSPFLTVSEAGLQAVFEVALATEPKADVSLFFNASTDCYRPCGPRTGDGNACPVVVGPVLGNESKLCNVTVSPTSITFTTETWNVPQAVTVVAVQDHLDEADVHYTSIAPTTRSNDPGYNAMFIESIRVAVQDRDTSNVIVSTSSLALTEANTTQKGTYTIVLTSEPWSEVNVSISNEAAGQCYRLCGYPIDPATCGLPRALAANSITLGTSSVRDAQAVTASMTTTNGIQRISTSTTHINPVYTLTVAGGYVLDVSTLTLVFPANTTYSTTLAYGTTFTLTVNAATAVVALDSFCSASQLQAALITAVGTPASYVVTSVVGRNGAQLVMTHTITYLLGGTAPQLAISIAPFPAVAMLARTVTLQPPTGSLLVGYGSLPSTGLAYSATADQVAAYLKSQTSITDATVTVSMASGPTLTWTITLTAVPMYFATLQIDSSKLVAAAGAAAPLVVTSTCIQQPNTIGGYFQVSYPVNATYTATSVPLRFNASAADMTAALAPFPTLGGVQVSLRSLAAELTTEWTIEFAGNVGPVANFTVQSVNLTGLGSTVVAVFIQQGAALGGTFTLQLGGTFKSIYPTTEVYDLVMMAQTTPPLPFNANASVVQAALLALSLPLAGVQVNRTGGGCDVFGRCRQYTWSISFAQTLGDVPTLVGASQLTGPGAALAVTSLSNGTFLTGSFTLSLALNDTTTGVAYAGTTWPLPVNVTADGMKEALEALPFVTAYRQGDSSFDPAQPNAIPTATKGVRVSRQGPFLDGGYVWLLDWSLNDWLRFTNINITVNTGGVTQDIVPPQVPTQFGSSGPRCAQYPRTVFQFDPTDVFNLRGACVYPLVVAVSPERYLCNATVLTPRPKFDASNWFVPQTIQVVPVHDNLDETTPTTNTTTSTLAHIAYTLDTIYAGLAIPNVSVNVYDIDRAQVVVSRTSLTLAENGSLTDMYFLSLKTEPRAPVQVVVYPWLDWRNTGCYRFQFCNVTLDTTNVTFTPLNWYVPQPVYVRATPDHLDEDDVHYSGLSHGVFSDDAKYNQLSVPTIDVVIYDQDTSAFLVSKSTLVVAELGRSDQYTIVLMSEPFAKVTITPVSNGTAAQGNVIVVPPPLVFTWLNWNIPQTMTVQAVHDWMVDPWPHTTLLSHTVATNDLIYIQQPIGNLTVFTIDVDVAGVTLSQPSINGTEGNVVSYAVSLTSKPWFPVTLSFNASQGCYANYFHTVCNVSMSTTSITFTGETWNVWQVVPVAITADRLDEAPVHSATIAHTLTTNDTWYQTVAAPSMTVVITDMDKSGVVLTSTAANVTVAQGSFNASYGVVLASEPYDVVTVMLDVPGETFIPRASTDGTTAVQEPLVFLTNGTNGSQVVTSVVFAPHNWNVPRTLTLAALTTGSPKPLTMTTSVGHRPVSPDTKYNNGVPPRLFATVLGREDFPPPIPLAASFDGTGVKLVVTFDSTVFHAATMTVDRTQPLDQVTTRYLLPKAGFDCGLVWNRTASTGFLGTGATCLWLDLQTLQMSLGTQATIVPSHRLVLQGCASNYVVQGGCTSPNVLKARDYNVLYTTASIVVTLGPVVVTPNIVLVGPKFMGPCGLLTLDATASSGNANRPFQVQWFGVLSTLVPVTTNGSALLQAAQALYASVAPLCNSTFDPMTNPLSTADQFTTTCALGSLAVKASSSLMWAIDRVNMLSASTYIVGIQLTNFVGQRAVLTQTVQTLSDPVPVVSIAGDTAIVMARTRPLALTAQVASVSAACATAQSSTSKVTFAWSLESSSSPSTAIANTATDPRSFSLAPNTLQAGRTYRFRVDAFYPAQSSLKTSDWANVTITTSALVATIVGGNHKIGAADTLVVNASLSTDPDQLPVPLAFRWTCQDVTPIVVANVTTTPPTNQSCINPTTSLPLDLSAANASILTLLPATYPANKMLNLTVLVVQNCSSSATASCSMTRTAATSVLITTVNGRIPVVRCQASATRVNPGTKILLSSSIGSLYPYTTLWSEDQGDLQLSSAANDTSPAFVFPLTTMQNAIAPNVLTPGKTYVFRLTATDSTGATGYGTVTISVNNPPAPGSFTVAPAMGVAIQDLFTLSCQDWSDQDQPLSYAFYKVDTTAAAGAGALVPLTSAQSLPTTTSRLFLSNTSNANETVTVMAVITDALGGRTNMTASVLVVQPAVTNPVQFWTDTNNGSLASSLNAGNLNDAMTVLLSTSALIQAKQTCNATSCGVHGTCDRVTATCTCAPGYSGSTCTISDDLLNRITGEMLASLSVVTTTINSSPAALTQGVLTIGNIVALSSDGNMNAANVASAASMLQAATANMMTQSHPTDLVASVGGTVLDTSAILLVSDANNNANASTGSQRRRLTSTTIDASTTVMTSLFYMAAMSSLNLLPGEPVAQTDAASVSTFSVVGSALSFQATPVQGASSSVYSVSLTAVADACLGETHYMDAIAWVAPVHASLLPRATPALASTATIAVHTTTALLQAQYQGAALAMAAIEQDDPCMVVQKQKDLNMDETLPLVSVTLTHPPLTLGPRFATDCRSWNATLHGWDNSLCTKNITNSTTTTTTCSCVALPGTGLEVAVVSQEVLTFVPENPPVYRHEPSSAVPAATLAVLLLLYAGGVVWGVKRDKADSEALRLKRLGMLNKATWSELLQHEADRAATAAKARDHHGPSLHRIKQNTAGAFMTTFAPSAATARHDPVEAKEDHTLAAIAAEADTLQRLHEGALFGTFRLAAQHVVLRRSLQAVNAFLLLVSVVFVAVGVDFIYFLGNTTHSVVLVLYGPSVGTGFLGFGLVLAVVALLGLVAATHNTSARLRALYVLCLLLVVVAECGVLGVAYKHLVDVDLFPKATFAYLQTLWRGFSPTIRAEVQTQMGCCGFGDTADAPVLPCPDEAFQDALAPRACFAIVSTAASTLFHHVYTSLIGVVLAQLAALAIANVLVRWEGIRIDNLSDGVRPDKSLFLIFLRCTLPVCCHFGACAMVFAIAAGLDTLLQWDLFELSTVTVFLKLELGLPLVVLGGLYFVLHLVGGWALANVRIPQVKWFAIGHVVLLIAGVCLAIALYTVESNLATYATLQTLLEKRYLGLSTHDKVELETDFVCCGFSATSQGACAAAAFTLNATATPSPLCNTAITAAVQQFATITLYRLVVYLLSQLVLLLFTGIFVSYHASRQRAAAATTLTTTSSPLDEFTDVGSVVVNRVCAQVLVATSLAVAFCGSVLVAIGCDLIFQTNLVSVSAILTAFSYYAGTYILLLGLVMGGASGLGIYAGLSRRKKWLWLLAVVLLGCTVSCLALFAAAYRVQNPVSATAVNATMLSTWTGLTPATKLFVQNALTCCGYTKLPGNVFTLPYMQPTWHDANNVTNVVYTQQCPVGATDGCGPAMLATLTQTATTTLTTSLALCALFFVVFLATSVLYYRQGKKKPVTWRVWVGQTMLILVALGASLALLGLALVSIDLAAGTTIFTSSVVQTVFGGSVGALVLVFVTYALGVTSYGVYGAINKILHVLVIFLGLTAGLVVLAWTSVGVVGHLTTSTSTWQPALDATLDVIWTQLSFDARLFVAMSRQCCGYNPPTPVGALYRYDRAASPDGLSLACPPGLTTGCRVPLLQDAASLLGQLFQLLVAFATLETVVLGTSAFLLHGLVELHRDVWCGIVKKVRWWVAKYRDDVDQHHVALSVVKHFDAKFTRPQRLTCVVCAVATMACVDAAVQAQHGCTRTSSMACAPHSGVALFCLGVLYSSVSLVVQIAFVHAFDHIRHRHDDGDSAKVAERRRKEKVYFREVMQQSLHAIMAKFGHLSMVTSEERFYSWLVAQVDWATFLLSWLRILVAISIGVYMILGKVGLGFYMFGMEVPGSVDFVVVPLLMLASGGGVLLLASFKRQKLHSRATHIGFLVATGISIALVVILALVVFMIVEAIAEPTTPRNWTQRNTGFSVYDTLRALWMADSSGVLRQQWQTSLNCCGLPDFPIRPCPLGPSTLQNVTATKLDGTVVTKSISVVLDVGGCLDKMVAQVQSVSQIVLSILLVMGVMELVVAACTYFLARDILISWDSKMRRLSAPSTSKKEVATDLLPFDVSPVTVAPPQRGRITSALVQTSIDNVSTAVATVLAQTPLSPAACRLQPMSQEKLKLKLRIRYPAWIVHLLYGICGVWTLAFVAGAIVLGLDLGNTAAMPWLGCFFLSLGLHLAVLEPAYVFALVMSKTLHAWWKQTWMAALVGVGKAILHLDQDHRSDDANEAKIILDPFLRIRHNAATIVQRRWMTKLARLRYLVILRVARENAHRVAVETRARTIKAAVASFSREESDAFALLFRDADHAKTGLVSYKVVSHAVYALGVKVPSAVVKQYLVALDPGFFELIDLDYFLYAMSCIRGYHQEKQETQATTDELVVGNSLEGRTQVKKQNALREIKDKRTAISKHLMNKVGKLAAKLRVDTTAEEDAKPTGAYILLNTKKTLRPGSASPPTRTGPTAQQRRDLAEPTSPTEGSAAPVMALALESLNENETKAAETAAPPAKPAGKTGMSVRAVKDMEKAIHQMKLKQKAKK</sequence>
<dbReference type="SUPFAM" id="SSF49785">
    <property type="entry name" value="Galactose-binding domain-like"/>
    <property type="match status" value="1"/>
</dbReference>
<evidence type="ECO:0000256" key="2">
    <source>
        <dbReference type="ARBA" id="ARBA00022692"/>
    </source>
</evidence>
<evidence type="ECO:0000256" key="6">
    <source>
        <dbReference type="ARBA" id="ARBA00023157"/>
    </source>
</evidence>
<feature type="compositionally biased region" description="Low complexity" evidence="8">
    <location>
        <begin position="6541"/>
        <end position="6555"/>
    </location>
</feature>
<dbReference type="PANTHER" id="PTHR46730:SF1">
    <property type="entry name" value="PLAT DOMAIN-CONTAINING PROTEIN"/>
    <property type="match status" value="1"/>
</dbReference>
<dbReference type="EMBL" id="VJMH01006991">
    <property type="protein sequence ID" value="KAF0686557.1"/>
    <property type="molecule type" value="Genomic_DNA"/>
</dbReference>
<feature type="transmembrane region" description="Helical" evidence="9">
    <location>
        <begin position="6209"/>
        <end position="6234"/>
    </location>
</feature>
<gene>
    <name evidence="12" type="primary">Aste57867_21651</name>
    <name evidence="11" type="ORF">As57867_021582</name>
    <name evidence="12" type="ORF">ASTE57867_21651</name>
</gene>
<feature type="transmembrane region" description="Helical" evidence="9">
    <location>
        <begin position="5286"/>
        <end position="5307"/>
    </location>
</feature>
<dbReference type="InterPro" id="IPR008979">
    <property type="entry name" value="Galactose-bd-like_sf"/>
</dbReference>
<dbReference type="PROSITE" id="PS01186">
    <property type="entry name" value="EGF_2"/>
    <property type="match status" value="1"/>
</dbReference>
<reference evidence="11" key="2">
    <citation type="submission" date="2019-06" db="EMBL/GenBank/DDBJ databases">
        <title>Genomics analysis of Aphanomyces spp. identifies a new class of oomycete effector associated with host adaptation.</title>
        <authorList>
            <person name="Gaulin E."/>
        </authorList>
    </citation>
    <scope>NUCLEOTIDE SEQUENCE</scope>
    <source>
        <strain evidence="11">CBS 578.67</strain>
    </source>
</reference>
<feature type="transmembrane region" description="Helical" evidence="9">
    <location>
        <begin position="4786"/>
        <end position="4806"/>
    </location>
</feature>
<dbReference type="PROSITE" id="PS50026">
    <property type="entry name" value="EGF_3"/>
    <property type="match status" value="1"/>
</dbReference>
<dbReference type="InterPro" id="IPR018499">
    <property type="entry name" value="Tetraspanin/Peripherin"/>
</dbReference>
<evidence type="ECO:0000256" key="5">
    <source>
        <dbReference type="ARBA" id="ARBA00023136"/>
    </source>
</evidence>
<keyword evidence="3" id="KW-0677">Repeat</keyword>
<keyword evidence="5 9" id="KW-0472">Membrane</keyword>
<feature type="transmembrane region" description="Helical" evidence="9">
    <location>
        <begin position="5314"/>
        <end position="5336"/>
    </location>
</feature>
<feature type="transmembrane region" description="Helical" evidence="9">
    <location>
        <begin position="5434"/>
        <end position="5453"/>
    </location>
</feature>
<feature type="domain" description="EGF-like" evidence="10">
    <location>
        <begin position="4253"/>
        <end position="4287"/>
    </location>
</feature>
<feature type="region of interest" description="Disordered" evidence="8">
    <location>
        <begin position="1"/>
        <end position="20"/>
    </location>
</feature>
<dbReference type="GO" id="GO:0006816">
    <property type="term" value="P:calcium ion transport"/>
    <property type="evidence" value="ECO:0007669"/>
    <property type="project" value="TreeGrafter"/>
</dbReference>
<dbReference type="OrthoDB" id="167314at2759"/>
<feature type="transmembrane region" description="Helical" evidence="9">
    <location>
        <begin position="5539"/>
        <end position="5561"/>
    </location>
</feature>
<feature type="region of interest" description="Disordered" evidence="8">
    <location>
        <begin position="6487"/>
        <end position="6522"/>
    </location>
</feature>
<dbReference type="Pfam" id="PF13385">
    <property type="entry name" value="Laminin_G_3"/>
    <property type="match status" value="1"/>
</dbReference>
<dbReference type="PANTHER" id="PTHR46730">
    <property type="entry name" value="POLYCYSTIN-1"/>
    <property type="match status" value="1"/>
</dbReference>
<feature type="disulfide bond" evidence="7">
    <location>
        <begin position="4277"/>
        <end position="4286"/>
    </location>
</feature>
<feature type="transmembrane region" description="Helical" evidence="9">
    <location>
        <begin position="5926"/>
        <end position="5950"/>
    </location>
</feature>
<protein>
    <submittedName>
        <fullName evidence="12">Aste57867_21651 protein</fullName>
    </submittedName>
</protein>
<dbReference type="InterPro" id="IPR002859">
    <property type="entry name" value="PKD/REJ-like"/>
</dbReference>
<comment type="caution">
    <text evidence="7">Lacks conserved residue(s) required for the propagation of feature annotation.</text>
</comment>
<feature type="transmembrane region" description="Helical" evidence="9">
    <location>
        <begin position="4956"/>
        <end position="4978"/>
    </location>
</feature>
<evidence type="ECO:0000256" key="9">
    <source>
        <dbReference type="SAM" id="Phobius"/>
    </source>
</evidence>
<feature type="transmembrane region" description="Helical" evidence="9">
    <location>
        <begin position="4642"/>
        <end position="4663"/>
    </location>
</feature>
<dbReference type="InterPro" id="IPR013320">
    <property type="entry name" value="ConA-like_dom_sf"/>
</dbReference>
<dbReference type="Pfam" id="PF00335">
    <property type="entry name" value="Tetraspanin"/>
    <property type="match status" value="1"/>
</dbReference>